<dbReference type="GO" id="GO:0000105">
    <property type="term" value="P:L-histidine biosynthetic process"/>
    <property type="evidence" value="ECO:0007669"/>
    <property type="project" value="UniProtKB-UniRule"/>
</dbReference>
<dbReference type="GO" id="GO:0004400">
    <property type="term" value="F:histidinol-phosphate transaminase activity"/>
    <property type="evidence" value="ECO:0007669"/>
    <property type="project" value="UniProtKB-UniRule"/>
</dbReference>
<comment type="cofactor">
    <cofactor evidence="1 7">
        <name>pyridoxal 5'-phosphate</name>
        <dbReference type="ChEBI" id="CHEBI:597326"/>
    </cofactor>
</comment>
<dbReference type="InterPro" id="IPR005861">
    <property type="entry name" value="HisP_aminotrans"/>
</dbReference>
<evidence type="ECO:0000256" key="2">
    <source>
        <dbReference type="ARBA" id="ARBA00022576"/>
    </source>
</evidence>
<evidence type="ECO:0000313" key="10">
    <source>
        <dbReference type="Proteomes" id="UP000619545"/>
    </source>
</evidence>
<keyword evidence="2 7" id="KW-0032">Aminotransferase</keyword>
<evidence type="ECO:0000313" key="9">
    <source>
        <dbReference type="EMBL" id="HII70242.1"/>
    </source>
</evidence>
<comment type="catalytic activity">
    <reaction evidence="7">
        <text>L-histidinol phosphate + 2-oxoglutarate = 3-(imidazol-4-yl)-2-oxopropyl phosphate + L-glutamate</text>
        <dbReference type="Rhea" id="RHEA:23744"/>
        <dbReference type="ChEBI" id="CHEBI:16810"/>
        <dbReference type="ChEBI" id="CHEBI:29985"/>
        <dbReference type="ChEBI" id="CHEBI:57766"/>
        <dbReference type="ChEBI" id="CHEBI:57980"/>
        <dbReference type="EC" id="2.6.1.9"/>
    </reaction>
</comment>
<comment type="caution">
    <text evidence="9">The sequence shown here is derived from an EMBL/GenBank/DDBJ whole genome shotgun (WGS) entry which is preliminary data.</text>
</comment>
<dbReference type="PANTHER" id="PTHR42885:SF2">
    <property type="entry name" value="HISTIDINOL-PHOSPHATE AMINOTRANSFERASE"/>
    <property type="match status" value="1"/>
</dbReference>
<evidence type="ECO:0000256" key="4">
    <source>
        <dbReference type="ARBA" id="ARBA00022679"/>
    </source>
</evidence>
<evidence type="ECO:0000256" key="3">
    <source>
        <dbReference type="ARBA" id="ARBA00022605"/>
    </source>
</evidence>
<dbReference type="Gene3D" id="3.40.640.10">
    <property type="entry name" value="Type I PLP-dependent aspartate aminotransferase-like (Major domain)"/>
    <property type="match status" value="1"/>
</dbReference>
<comment type="similarity">
    <text evidence="7">Belongs to the class-II pyridoxal-phosphate-dependent aminotransferase family. Histidinol-phosphate aminotransferase subfamily.</text>
</comment>
<reference evidence="9" key="1">
    <citation type="journal article" date="2020" name="bioRxiv">
        <title>A rank-normalized archaeal taxonomy based on genome phylogeny resolves widespread incomplete and uneven classifications.</title>
        <authorList>
            <person name="Rinke C."/>
            <person name="Chuvochina M."/>
            <person name="Mussig A.J."/>
            <person name="Chaumeil P.-A."/>
            <person name="Waite D.W."/>
            <person name="Whitman W.B."/>
            <person name="Parks D.H."/>
            <person name="Hugenholtz P."/>
        </authorList>
    </citation>
    <scope>NUCLEOTIDE SEQUENCE</scope>
    <source>
        <strain evidence="9">UBA8853</strain>
    </source>
</reference>
<evidence type="ECO:0000256" key="1">
    <source>
        <dbReference type="ARBA" id="ARBA00001933"/>
    </source>
</evidence>
<protein>
    <recommendedName>
        <fullName evidence="7">Histidinol-phosphate aminotransferase</fullName>
        <ecNumber evidence="7">2.6.1.9</ecNumber>
    </recommendedName>
    <alternativeName>
        <fullName evidence="7">Imidazole acetol-phosphate transaminase</fullName>
    </alternativeName>
</protein>
<dbReference type="InterPro" id="IPR004839">
    <property type="entry name" value="Aminotransferase_I/II_large"/>
</dbReference>
<feature type="domain" description="Aminotransferase class I/classII large" evidence="8">
    <location>
        <begin position="32"/>
        <end position="372"/>
    </location>
</feature>
<dbReference type="InterPro" id="IPR015421">
    <property type="entry name" value="PyrdxlP-dep_Trfase_major"/>
</dbReference>
<dbReference type="AlphaFoldDB" id="A0A832STY1"/>
<dbReference type="SUPFAM" id="SSF53383">
    <property type="entry name" value="PLP-dependent transferases"/>
    <property type="match status" value="1"/>
</dbReference>
<proteinExistence type="inferred from homology"/>
<evidence type="ECO:0000256" key="6">
    <source>
        <dbReference type="ARBA" id="ARBA00023102"/>
    </source>
</evidence>
<dbReference type="EMBL" id="DUJS01000003">
    <property type="protein sequence ID" value="HII70242.1"/>
    <property type="molecule type" value="Genomic_DNA"/>
</dbReference>
<accession>A0A832STY1</accession>
<dbReference type="PANTHER" id="PTHR42885">
    <property type="entry name" value="HISTIDINOL-PHOSPHATE AMINOTRANSFERASE-RELATED"/>
    <property type="match status" value="1"/>
</dbReference>
<dbReference type="CDD" id="cd00609">
    <property type="entry name" value="AAT_like"/>
    <property type="match status" value="1"/>
</dbReference>
<dbReference type="UniPathway" id="UPA00031">
    <property type="reaction ID" value="UER00012"/>
</dbReference>
<dbReference type="NCBIfam" id="TIGR01141">
    <property type="entry name" value="hisC"/>
    <property type="match status" value="1"/>
</dbReference>
<dbReference type="InterPro" id="IPR015422">
    <property type="entry name" value="PyrdxlP-dep_Trfase_small"/>
</dbReference>
<dbReference type="HAMAP" id="MF_01023">
    <property type="entry name" value="HisC_aminotrans_2"/>
    <property type="match status" value="1"/>
</dbReference>
<feature type="modified residue" description="N6-(pyridoxal phosphate)lysine" evidence="7">
    <location>
        <position position="234"/>
    </location>
</feature>
<dbReference type="Pfam" id="PF00155">
    <property type="entry name" value="Aminotran_1_2"/>
    <property type="match status" value="1"/>
</dbReference>
<organism evidence="9 10">
    <name type="scientific">Methanopyrus kandleri</name>
    <dbReference type="NCBI Taxonomy" id="2320"/>
    <lineage>
        <taxon>Archaea</taxon>
        <taxon>Methanobacteriati</taxon>
        <taxon>Methanobacteriota</taxon>
        <taxon>Methanomada group</taxon>
        <taxon>Methanopyri</taxon>
        <taxon>Methanopyrales</taxon>
        <taxon>Methanopyraceae</taxon>
        <taxon>Methanopyrus</taxon>
    </lineage>
</organism>
<dbReference type="Gene3D" id="3.90.1150.10">
    <property type="entry name" value="Aspartate Aminotransferase, domain 1"/>
    <property type="match status" value="1"/>
</dbReference>
<dbReference type="InterPro" id="IPR015424">
    <property type="entry name" value="PyrdxlP-dep_Trfase"/>
</dbReference>
<comment type="pathway">
    <text evidence="7">Amino-acid biosynthesis; L-histidine biosynthesis; L-histidine from 5-phospho-alpha-D-ribose 1-diphosphate: step 7/9.</text>
</comment>
<evidence type="ECO:0000256" key="5">
    <source>
        <dbReference type="ARBA" id="ARBA00022898"/>
    </source>
</evidence>
<evidence type="ECO:0000259" key="8">
    <source>
        <dbReference type="Pfam" id="PF00155"/>
    </source>
</evidence>
<name>A0A832STY1_9EURY</name>
<sequence>MRIREAVLNIDPYVPGKSKEEIAREYGIEPDEIVKLGSNENPLGPSPKAVKAAKRELERLHEYPEPLAPPSLYEAIIDYLADPPYPAGEPVEITREHLVVGGDGADEIIDVLTRVLVDPGDPVVIPVPTFSQYGISARACGAEVRKPRFDPERGFELDEDSLFEALDREVRLVYLCTPNNPTGNRIRERVVRDVVEECRGVVLIDHAYVEFADHDYTPLALEYDNVLVLRTCSKALGLAGARVGYGIANPELIEHLHRIKPVFSLTRPSAAAAEATFRDRDYIEKSVRLMIESRKYLYRELRKLDRLTPFPSEANYLLVDVSNTGMNASEFTEELLKRGVIVRDCSSFEGIEPFYVRVSTGTLEEDRKFIEVVKDVLEV</sequence>
<keyword evidence="4 7" id="KW-0808">Transferase</keyword>
<keyword evidence="6 7" id="KW-0368">Histidine biosynthesis</keyword>
<dbReference type="GO" id="GO:0030170">
    <property type="term" value="F:pyridoxal phosphate binding"/>
    <property type="evidence" value="ECO:0007669"/>
    <property type="project" value="InterPro"/>
</dbReference>
<keyword evidence="3 7" id="KW-0028">Amino-acid biosynthesis</keyword>
<keyword evidence="5 7" id="KW-0663">Pyridoxal phosphate</keyword>
<gene>
    <name evidence="7" type="primary">hisC</name>
    <name evidence="9" type="ORF">HA336_03300</name>
</gene>
<dbReference type="Proteomes" id="UP000619545">
    <property type="component" value="Unassembled WGS sequence"/>
</dbReference>
<evidence type="ECO:0000256" key="7">
    <source>
        <dbReference type="HAMAP-Rule" id="MF_01023"/>
    </source>
</evidence>
<dbReference type="EC" id="2.6.1.9" evidence="7"/>